<reference evidence="5 6" key="1">
    <citation type="submission" date="2017-06" db="EMBL/GenBank/DDBJ databases">
        <authorList>
            <person name="Kim H.J."/>
            <person name="Triplett B.A."/>
        </authorList>
    </citation>
    <scope>NUCLEOTIDE SEQUENCE [LARGE SCALE GENOMIC DNA]</scope>
    <source>
        <strain evidence="5 6">DSM 19307</strain>
    </source>
</reference>
<evidence type="ECO:0000256" key="3">
    <source>
        <dbReference type="ARBA" id="ARBA00022840"/>
    </source>
</evidence>
<dbReference type="GO" id="GO:0016787">
    <property type="term" value="F:hydrolase activity"/>
    <property type="evidence" value="ECO:0007669"/>
    <property type="project" value="UniProtKB-KW"/>
</dbReference>
<keyword evidence="3" id="KW-0067">ATP-binding</keyword>
<proteinExistence type="predicted"/>
<dbReference type="InterPro" id="IPR010016">
    <property type="entry name" value="PxpB"/>
</dbReference>
<dbReference type="SUPFAM" id="SSF160467">
    <property type="entry name" value="PH0987 N-terminal domain-like"/>
    <property type="match status" value="1"/>
</dbReference>
<evidence type="ECO:0000259" key="4">
    <source>
        <dbReference type="SMART" id="SM00796"/>
    </source>
</evidence>
<feature type="domain" description="Carboxyltransferase" evidence="4">
    <location>
        <begin position="16"/>
        <end position="208"/>
    </location>
</feature>
<dbReference type="PANTHER" id="PTHR34698">
    <property type="entry name" value="5-OXOPROLINASE SUBUNIT B"/>
    <property type="match status" value="1"/>
</dbReference>
<dbReference type="OrthoDB" id="9778567at2"/>
<dbReference type="Gene3D" id="2.40.100.10">
    <property type="entry name" value="Cyclophilin-like"/>
    <property type="match status" value="1"/>
</dbReference>
<dbReference type="NCBIfam" id="TIGR00370">
    <property type="entry name" value="5-oxoprolinase subunit PxpB"/>
    <property type="match status" value="1"/>
</dbReference>
<keyword evidence="2" id="KW-0378">Hydrolase</keyword>
<evidence type="ECO:0000313" key="5">
    <source>
        <dbReference type="EMBL" id="SNS49544.1"/>
    </source>
</evidence>
<dbReference type="InterPro" id="IPR029000">
    <property type="entry name" value="Cyclophilin-like_dom_sf"/>
</dbReference>
<evidence type="ECO:0000256" key="2">
    <source>
        <dbReference type="ARBA" id="ARBA00022801"/>
    </source>
</evidence>
<dbReference type="Proteomes" id="UP000198393">
    <property type="component" value="Unassembled WGS sequence"/>
</dbReference>
<dbReference type="AlphaFoldDB" id="A0A239F0D1"/>
<keyword evidence="6" id="KW-1185">Reference proteome</keyword>
<protein>
    <submittedName>
        <fullName evidence="5">Inhibitor of KinA</fullName>
    </submittedName>
</protein>
<evidence type="ECO:0000256" key="1">
    <source>
        <dbReference type="ARBA" id="ARBA00022741"/>
    </source>
</evidence>
<dbReference type="EMBL" id="FZPD01000001">
    <property type="protein sequence ID" value="SNS49544.1"/>
    <property type="molecule type" value="Genomic_DNA"/>
</dbReference>
<organism evidence="5 6">
    <name type="scientific">Ekhidna lutea</name>
    <dbReference type="NCBI Taxonomy" id="447679"/>
    <lineage>
        <taxon>Bacteria</taxon>
        <taxon>Pseudomonadati</taxon>
        <taxon>Bacteroidota</taxon>
        <taxon>Cytophagia</taxon>
        <taxon>Cytophagales</taxon>
        <taxon>Reichenbachiellaceae</taxon>
        <taxon>Ekhidna</taxon>
    </lineage>
</organism>
<gene>
    <name evidence="5" type="ORF">SAMN05421640_0389</name>
</gene>
<dbReference type="InterPro" id="IPR003833">
    <property type="entry name" value="CT_C_D"/>
</dbReference>
<keyword evidence="1" id="KW-0547">Nucleotide-binding</keyword>
<dbReference type="Pfam" id="PF02682">
    <property type="entry name" value="CT_C_D"/>
    <property type="match status" value="1"/>
</dbReference>
<dbReference type="SUPFAM" id="SSF50891">
    <property type="entry name" value="Cyclophilin-like"/>
    <property type="match status" value="1"/>
</dbReference>
<dbReference type="PANTHER" id="PTHR34698:SF2">
    <property type="entry name" value="5-OXOPROLINASE SUBUNIT B"/>
    <property type="match status" value="1"/>
</dbReference>
<dbReference type="GO" id="GO:0005524">
    <property type="term" value="F:ATP binding"/>
    <property type="evidence" value="ECO:0007669"/>
    <property type="project" value="UniProtKB-KW"/>
</dbReference>
<sequence>MSVKESGSLQFNDISWRVSLLGEQVILMECAPDIPIDKIHDSTHLIEKLLADDLNDIVPAYHSIAIFTSLSIVDVRKVLNGKKSKINQPGKGDDIIELPICYEVGFDLERVAEHANFPIEKVIDIHLSGTYRSLFMGFTPGFIYADGLADQIACPRLDTPRKLLPAGAVGIAGTQTGIYSLQSPGGWNIIGRTPTKIFDLNRKPPILIDVGTQYRFVRISQKAFETWGS</sequence>
<accession>A0A239F0D1</accession>
<evidence type="ECO:0000313" key="6">
    <source>
        <dbReference type="Proteomes" id="UP000198393"/>
    </source>
</evidence>
<dbReference type="SMART" id="SM00796">
    <property type="entry name" value="AHS1"/>
    <property type="match status" value="1"/>
</dbReference>
<name>A0A239F0D1_EKHLU</name>
<dbReference type="RefSeq" id="WP_144017296.1">
    <property type="nucleotide sequence ID" value="NZ_FZPD01000001.1"/>
</dbReference>